<sequence>MTINQHPATPTGLPALEPVTLAHQQAMQDHLIQTIEQASLGFMPFEQWMNLALYAPGLGYYAAGSSKFASDLPNGDFTTAPELTPLFGQVLARQAAQILKASESPCILEFGAGSGALAAAVIAALREMGIDPHYQILEISADLRTRQQQRLAEFGASVTWLDSLPEAFSGCVLANEVLDAMPATLFQWGQDEQLYEVGVSLSAINGDTSAMTLDQSTTRLGYADRALHDAEPGASRSATPFIYVERLAPKTLQEIVAQRMPPLAGYRSEINRRAEGWVRQMGEWLERGAALLIDYGFPQREYYHPQRASGTLMCHFRHHAHGEPLIHPGLQDITTHVDFTAMADAALAGGLDVLGYTSQARFLMNAGLPDLLSGMDAENAKARAKTMASVQKLVAETEMGELFKVLAIGRGMDDPLMGFALGDRRDRL</sequence>
<dbReference type="RefSeq" id="WP_132581977.1">
    <property type="nucleotide sequence ID" value="NZ_SMAJ01000006.1"/>
</dbReference>
<proteinExistence type="predicted"/>
<evidence type="ECO:0000256" key="1">
    <source>
        <dbReference type="ARBA" id="ARBA00022603"/>
    </source>
</evidence>
<reference evidence="3 4" key="1">
    <citation type="submission" date="2019-03" db="EMBL/GenBank/DDBJ databases">
        <title>Genomic Encyclopedia of Type Strains, Phase IV (KMG-IV): sequencing the most valuable type-strain genomes for metagenomic binning, comparative biology and taxonomic classification.</title>
        <authorList>
            <person name="Goeker M."/>
        </authorList>
    </citation>
    <scope>NUCLEOTIDE SEQUENCE [LARGE SCALE GENOMIC DNA]</scope>
    <source>
        <strain evidence="3 4">DSM 24591</strain>
    </source>
</reference>
<dbReference type="SUPFAM" id="SSF53335">
    <property type="entry name" value="S-adenosyl-L-methionine-dependent methyltransferases"/>
    <property type="match status" value="1"/>
</dbReference>
<name>A0A4R3M6W7_9BURK</name>
<dbReference type="Gene3D" id="3.40.50.12710">
    <property type="match status" value="1"/>
</dbReference>
<dbReference type="InterPro" id="IPR029063">
    <property type="entry name" value="SAM-dependent_MTases_sf"/>
</dbReference>
<dbReference type="GO" id="GO:0035243">
    <property type="term" value="F:protein-arginine omega-N symmetric methyltransferase activity"/>
    <property type="evidence" value="ECO:0007669"/>
    <property type="project" value="TreeGrafter"/>
</dbReference>
<evidence type="ECO:0000313" key="4">
    <source>
        <dbReference type="Proteomes" id="UP000295525"/>
    </source>
</evidence>
<dbReference type="InterPro" id="IPR003788">
    <property type="entry name" value="NDUFAF7"/>
</dbReference>
<keyword evidence="1 3" id="KW-0489">Methyltransferase</keyword>
<keyword evidence="2 3" id="KW-0808">Transferase</keyword>
<dbReference type="OrthoDB" id="9794208at2"/>
<dbReference type="PANTHER" id="PTHR12049:SF7">
    <property type="entry name" value="PROTEIN ARGININE METHYLTRANSFERASE NDUFAF7, MITOCHONDRIAL"/>
    <property type="match status" value="1"/>
</dbReference>
<evidence type="ECO:0000256" key="2">
    <source>
        <dbReference type="ARBA" id="ARBA00022679"/>
    </source>
</evidence>
<dbReference type="InterPro" id="IPR038375">
    <property type="entry name" value="NDUFAF7_sf"/>
</dbReference>
<dbReference type="Proteomes" id="UP000295525">
    <property type="component" value="Unassembled WGS sequence"/>
</dbReference>
<keyword evidence="4" id="KW-1185">Reference proteome</keyword>
<protein>
    <submittedName>
        <fullName evidence="3">SAM-dependent MidA family methyltransferase</fullName>
    </submittedName>
</protein>
<organism evidence="3 4">
    <name type="scientific">Paralcaligenes ureilyticus</name>
    <dbReference type="NCBI Taxonomy" id="627131"/>
    <lineage>
        <taxon>Bacteria</taxon>
        <taxon>Pseudomonadati</taxon>
        <taxon>Pseudomonadota</taxon>
        <taxon>Betaproteobacteria</taxon>
        <taxon>Burkholderiales</taxon>
        <taxon>Alcaligenaceae</taxon>
        <taxon>Paralcaligenes</taxon>
    </lineage>
</organism>
<dbReference type="AlphaFoldDB" id="A0A4R3M6W7"/>
<evidence type="ECO:0000313" key="3">
    <source>
        <dbReference type="EMBL" id="TCT07307.1"/>
    </source>
</evidence>
<dbReference type="GO" id="GO:0032259">
    <property type="term" value="P:methylation"/>
    <property type="evidence" value="ECO:0007669"/>
    <property type="project" value="UniProtKB-KW"/>
</dbReference>
<accession>A0A4R3M6W7</accession>
<dbReference type="EMBL" id="SMAJ01000006">
    <property type="protein sequence ID" value="TCT07307.1"/>
    <property type="molecule type" value="Genomic_DNA"/>
</dbReference>
<dbReference type="PANTHER" id="PTHR12049">
    <property type="entry name" value="PROTEIN ARGININE METHYLTRANSFERASE NDUFAF7, MITOCHONDRIAL"/>
    <property type="match status" value="1"/>
</dbReference>
<dbReference type="Pfam" id="PF02636">
    <property type="entry name" value="Methyltransf_28"/>
    <property type="match status" value="1"/>
</dbReference>
<gene>
    <name evidence="3" type="ORF">EDC26_10631</name>
</gene>
<comment type="caution">
    <text evidence="3">The sequence shown here is derived from an EMBL/GenBank/DDBJ whole genome shotgun (WGS) entry which is preliminary data.</text>
</comment>